<dbReference type="EMBL" id="CP093350">
    <property type="protein sequence ID" value="WOH12013.1"/>
    <property type="molecule type" value="Genomic_DNA"/>
</dbReference>
<reference evidence="3" key="2">
    <citation type="submission" date="2022-03" db="EMBL/GenBank/DDBJ databases">
        <title>Draft title - Genomic analysis of global carrot germplasm unveils the trajectory of domestication and the origin of high carotenoid orange carrot.</title>
        <authorList>
            <person name="Iorizzo M."/>
            <person name="Ellison S."/>
            <person name="Senalik D."/>
            <person name="Macko-Podgorni A."/>
            <person name="Grzebelus D."/>
            <person name="Bostan H."/>
            <person name="Rolling W."/>
            <person name="Curaba J."/>
            <person name="Simon P."/>
        </authorList>
    </citation>
    <scope>NUCLEOTIDE SEQUENCE</scope>
    <source>
        <tissue evidence="3">Leaf</tissue>
    </source>
</reference>
<dbReference type="PANTHER" id="PTHR45749">
    <property type="match status" value="1"/>
</dbReference>
<evidence type="ECO:0000259" key="2">
    <source>
        <dbReference type="Pfam" id="PF14291"/>
    </source>
</evidence>
<evidence type="ECO:0000313" key="4">
    <source>
        <dbReference type="Proteomes" id="UP000077755"/>
    </source>
</evidence>
<dbReference type="InterPro" id="IPR025398">
    <property type="entry name" value="DUF4371"/>
</dbReference>
<evidence type="ECO:0000259" key="1">
    <source>
        <dbReference type="Pfam" id="PF05699"/>
    </source>
</evidence>
<dbReference type="InterPro" id="IPR008906">
    <property type="entry name" value="HATC_C_dom"/>
</dbReference>
<protein>
    <recommendedName>
        <fullName evidence="5">TTF-type domain-containing protein</fullName>
    </recommendedName>
</protein>
<dbReference type="Pfam" id="PF05699">
    <property type="entry name" value="Dimer_Tnp_hAT"/>
    <property type="match status" value="1"/>
</dbReference>
<dbReference type="GO" id="GO:0046983">
    <property type="term" value="F:protein dimerization activity"/>
    <property type="evidence" value="ECO:0007669"/>
    <property type="project" value="InterPro"/>
</dbReference>
<accession>A0AAF0XQ09</accession>
<evidence type="ECO:0000313" key="3">
    <source>
        <dbReference type="EMBL" id="WOH12013.1"/>
    </source>
</evidence>
<reference evidence="3" key="1">
    <citation type="journal article" date="2016" name="Nat. Genet.">
        <title>A high-quality carrot genome assembly provides new insights into carotenoid accumulation and asterid genome evolution.</title>
        <authorList>
            <person name="Iorizzo M."/>
            <person name="Ellison S."/>
            <person name="Senalik D."/>
            <person name="Zeng P."/>
            <person name="Satapoomin P."/>
            <person name="Huang J."/>
            <person name="Bowman M."/>
            <person name="Iovene M."/>
            <person name="Sanseverino W."/>
            <person name="Cavagnaro P."/>
            <person name="Yildiz M."/>
            <person name="Macko-Podgorni A."/>
            <person name="Moranska E."/>
            <person name="Grzebelus E."/>
            <person name="Grzebelus D."/>
            <person name="Ashrafi H."/>
            <person name="Zheng Z."/>
            <person name="Cheng S."/>
            <person name="Spooner D."/>
            <person name="Van Deynze A."/>
            <person name="Simon P."/>
        </authorList>
    </citation>
    <scope>NUCLEOTIDE SEQUENCE</scope>
    <source>
        <tissue evidence="3">Leaf</tissue>
    </source>
</reference>
<dbReference type="Proteomes" id="UP000077755">
    <property type="component" value="Chromosome 8"/>
</dbReference>
<proteinExistence type="predicted"/>
<name>A0AAF0XQ09_DAUCS</name>
<keyword evidence="4" id="KW-1185">Reference proteome</keyword>
<feature type="domain" description="HAT C-terminal dimerisation" evidence="1">
    <location>
        <begin position="486"/>
        <end position="557"/>
    </location>
</feature>
<organism evidence="3 4">
    <name type="scientific">Daucus carota subsp. sativus</name>
    <name type="common">Carrot</name>
    <dbReference type="NCBI Taxonomy" id="79200"/>
    <lineage>
        <taxon>Eukaryota</taxon>
        <taxon>Viridiplantae</taxon>
        <taxon>Streptophyta</taxon>
        <taxon>Embryophyta</taxon>
        <taxon>Tracheophyta</taxon>
        <taxon>Spermatophyta</taxon>
        <taxon>Magnoliopsida</taxon>
        <taxon>eudicotyledons</taxon>
        <taxon>Gunneridae</taxon>
        <taxon>Pentapetalae</taxon>
        <taxon>asterids</taxon>
        <taxon>campanulids</taxon>
        <taxon>Apiales</taxon>
        <taxon>Apiaceae</taxon>
        <taxon>Apioideae</taxon>
        <taxon>Scandiceae</taxon>
        <taxon>Daucinae</taxon>
        <taxon>Daucus</taxon>
        <taxon>Daucus sect. Daucus</taxon>
    </lineage>
</organism>
<evidence type="ECO:0008006" key="5">
    <source>
        <dbReference type="Google" id="ProtNLM"/>
    </source>
</evidence>
<dbReference type="Pfam" id="PF14291">
    <property type="entry name" value="DUF4371"/>
    <property type="match status" value="1"/>
</dbReference>
<dbReference type="PANTHER" id="PTHR45749:SF35">
    <property type="entry name" value="AC-LIKE TRANSPOSASE-RELATED"/>
    <property type="match status" value="1"/>
</dbReference>
<dbReference type="AlphaFoldDB" id="A0AAF0XQ09"/>
<sequence>MRDLLVEKGPIRENIVVFPKDKCSRGFSTYYYDQKLRNGEFVDRKWLVYSKELNKVFCFCCKVIKTARSKSNLASVGVDDWVHLGEKLKQHEDSLEHLTNLKAWVELQVRLKTNQTIDKELQEQIKKDTEHWRHVMIRIIAVVKRLAMNNLAFRGKNEKIFEDSNGNFLGFLESIAEFDQTMQHHFRLIQDKDIHYHYLSHKIQNDLILMLASSVKSVILKKIKEAKYFSVILDCTTDASRMEQMTLVIRCVDVVSYPVKIEEYFLEFLNVENTSGLGLFGELEIALKSLDLNINDVRGQGWNLLLEYVDDLTLKSLCVTRWESRVESVKAIRTQAPKIRDALIKLAEVSDDPKLANEMDVEPVFLIKRRIKRNKQFDENPDTEREQQSALENYRTDYFLVLVDMALSQLKIKFEQMELFESVFGFLFDAARLISLDDEGLKTCCLKLEKSLTHGDACDIDAKRLLSELQILQEMLPSVAYECEIPWNSLKVLEFVKKMDMFPNILVAYRILLTIPITVASAERSFSKLKLIKSYLWTSMTQDRLNGLAILSIEKNILKSIDVEHIIDDFASKNARKGHFR</sequence>
<feature type="domain" description="DUF4371" evidence="2">
    <location>
        <begin position="109"/>
        <end position="303"/>
    </location>
</feature>
<gene>
    <name evidence="3" type="ORF">DCAR_0831510</name>
</gene>